<accession>A0A0R3RQM5</accession>
<dbReference type="Proteomes" id="UP000050640">
    <property type="component" value="Unplaced"/>
</dbReference>
<dbReference type="AlphaFoldDB" id="A0A0R3RQM5"/>
<sequence>MQTSSRFTEEKELIELLQNHISSLSDEVEDAKDALFSEIEHQSFSMECEMILKIQTQVKIGKRKCKQLSKRIEECEMQQSIMRKQLNEMNSRIEENEKYKIGLLQRKAEAERITVCWRNRAAPLQLSDSCSVSSPLNVHHQSNV</sequence>
<keyword evidence="1" id="KW-1185">Reference proteome</keyword>
<organism evidence="1 2">
    <name type="scientific">Elaeophora elaphi</name>
    <dbReference type="NCBI Taxonomy" id="1147741"/>
    <lineage>
        <taxon>Eukaryota</taxon>
        <taxon>Metazoa</taxon>
        <taxon>Ecdysozoa</taxon>
        <taxon>Nematoda</taxon>
        <taxon>Chromadorea</taxon>
        <taxon>Rhabditida</taxon>
        <taxon>Spirurina</taxon>
        <taxon>Spiruromorpha</taxon>
        <taxon>Filarioidea</taxon>
        <taxon>Onchocercidae</taxon>
        <taxon>Elaeophora</taxon>
    </lineage>
</organism>
<name>A0A0R3RQM5_9BILA</name>
<protein>
    <submittedName>
        <fullName evidence="2">CC122 protein</fullName>
    </submittedName>
</protein>
<evidence type="ECO:0000313" key="2">
    <source>
        <dbReference type="WBParaSite" id="EEL_0000399001-mRNA-1"/>
    </source>
</evidence>
<dbReference type="WBParaSite" id="EEL_0000399001-mRNA-1">
    <property type="protein sequence ID" value="EEL_0000399001-mRNA-1"/>
    <property type="gene ID" value="EEL_0000399001"/>
</dbReference>
<reference evidence="2" key="1">
    <citation type="submission" date="2017-02" db="UniProtKB">
        <authorList>
            <consortium name="WormBaseParasite"/>
        </authorList>
    </citation>
    <scope>IDENTIFICATION</scope>
</reference>
<proteinExistence type="predicted"/>
<evidence type="ECO:0000313" key="1">
    <source>
        <dbReference type="Proteomes" id="UP000050640"/>
    </source>
</evidence>